<evidence type="ECO:0000313" key="14">
    <source>
        <dbReference type="EMBL" id="SIQ45011.1"/>
    </source>
</evidence>
<dbReference type="GO" id="GO:0004888">
    <property type="term" value="F:transmembrane signaling receptor activity"/>
    <property type="evidence" value="ECO:0007669"/>
    <property type="project" value="InterPro"/>
</dbReference>
<keyword evidence="4 10" id="KW-0812">Transmembrane</keyword>
<comment type="similarity">
    <text evidence="8">Belongs to the methyl-accepting chemotaxis (MCP) protein family.</text>
</comment>
<dbReference type="InterPro" id="IPR004090">
    <property type="entry name" value="Chemotax_Me-accpt_rcpt"/>
</dbReference>
<sequence>MEAKRKSLKRTLMVGILGVGFVTILAITLASLVIISDSNRAALDDLDQELRTSFDRLIRFQVETAYTMLEELDRLAREGILSREAAYETGVSLLREIRYALHPEDTADGYFWADTGEGVNVVLYGREDVEGKSRINLQDALGNYLIQDILAAAMAGGDFVNYYFPKMGETEPEPKRSYSIYFEPFDLAIGTGAYTDDIDALVEERAREMQQRFATLLLIQSIIAIAGLALMGGLLLFISSRVVKPICRTVASLEEAARGKGDLTKRIPVDTTDEIGLLAESFNLFTSSLEKMILQIRKSAYRLNEQGASLSSNMEETAAAVNEISANIESIAGLIDRQGTSVSESSSAVEQIDRNINELERIITQQAGAVSESSASIEEMISNIVSIGNTVGQSDERIKELVKAAEGGKEQVGAVNRHLQKVALESESLLEANKVISSVAAQTNLLAMNAAIEAAHAGQYGQGFAVVANEIRSLAEKTTQQSKATGASLKSIKGLIDGVAGTSGEAETTFAQVLEMIMTVSYLGEEIRHALEEQNTGGREILTALEKMKGLMTEVTSGAGEIGTGRATVLEEITRLREISGQVKESMTEMRAGLGEINTAITDVTSEMAENKDLIDGLASLVTQFEVNETGDPGPR</sequence>
<dbReference type="Pfam" id="PF00672">
    <property type="entry name" value="HAMP"/>
    <property type="match status" value="1"/>
</dbReference>
<reference evidence="14 15" key="1">
    <citation type="submission" date="2017-01" db="EMBL/GenBank/DDBJ databases">
        <authorList>
            <person name="Mah S.A."/>
            <person name="Swanson W.J."/>
            <person name="Moy G.W."/>
            <person name="Vacquier V.D."/>
        </authorList>
    </citation>
    <scope>NUCLEOTIDE SEQUENCE [LARGE SCALE GENOMIC DNA]</scope>
    <source>
        <strain evidence="14 15">ASpG1</strain>
    </source>
</reference>
<dbReference type="PANTHER" id="PTHR32089:SF112">
    <property type="entry name" value="LYSOZYME-LIKE PROTEIN-RELATED"/>
    <property type="match status" value="1"/>
</dbReference>
<dbReference type="SMART" id="SM00283">
    <property type="entry name" value="MA"/>
    <property type="match status" value="1"/>
</dbReference>
<evidence type="ECO:0000313" key="15">
    <source>
        <dbReference type="Proteomes" id="UP000186400"/>
    </source>
</evidence>
<evidence type="ECO:0000256" key="10">
    <source>
        <dbReference type="SAM" id="Phobius"/>
    </source>
</evidence>
<evidence type="ECO:0000256" key="5">
    <source>
        <dbReference type="ARBA" id="ARBA00022989"/>
    </source>
</evidence>
<evidence type="ECO:0000256" key="6">
    <source>
        <dbReference type="ARBA" id="ARBA00023136"/>
    </source>
</evidence>
<evidence type="ECO:0000256" key="9">
    <source>
        <dbReference type="PROSITE-ProRule" id="PRU00284"/>
    </source>
</evidence>
<dbReference type="SUPFAM" id="SSF58104">
    <property type="entry name" value="Methyl-accepting chemotaxis protein (MCP) signaling domain"/>
    <property type="match status" value="2"/>
</dbReference>
<dbReference type="SMART" id="SM01049">
    <property type="entry name" value="Cache_2"/>
    <property type="match status" value="1"/>
</dbReference>
<evidence type="ECO:0000256" key="2">
    <source>
        <dbReference type="ARBA" id="ARBA00022475"/>
    </source>
</evidence>
<dbReference type="PROSITE" id="PS50192">
    <property type="entry name" value="T_SNARE"/>
    <property type="match status" value="1"/>
</dbReference>
<evidence type="ECO:0000256" key="7">
    <source>
        <dbReference type="ARBA" id="ARBA00023224"/>
    </source>
</evidence>
<keyword evidence="15" id="KW-1185">Reference proteome</keyword>
<dbReference type="InterPro" id="IPR003660">
    <property type="entry name" value="HAMP_dom"/>
</dbReference>
<dbReference type="PRINTS" id="PR00260">
    <property type="entry name" value="CHEMTRNSDUCR"/>
</dbReference>
<evidence type="ECO:0000256" key="3">
    <source>
        <dbReference type="ARBA" id="ARBA00022519"/>
    </source>
</evidence>
<feature type="transmembrane region" description="Helical" evidence="10">
    <location>
        <begin position="213"/>
        <end position="238"/>
    </location>
</feature>
<protein>
    <submittedName>
        <fullName evidence="14">Methyl-accepting chemotaxis sensory transducer with Cache sensor</fullName>
    </submittedName>
</protein>
<dbReference type="GO" id="GO:0005886">
    <property type="term" value="C:plasma membrane"/>
    <property type="evidence" value="ECO:0007669"/>
    <property type="project" value="UniProtKB-SubCell"/>
</dbReference>
<dbReference type="GO" id="GO:0006935">
    <property type="term" value="P:chemotaxis"/>
    <property type="evidence" value="ECO:0007669"/>
    <property type="project" value="InterPro"/>
</dbReference>
<dbReference type="EMBL" id="FTMS01000009">
    <property type="protein sequence ID" value="SIQ45011.1"/>
    <property type="molecule type" value="Genomic_DNA"/>
</dbReference>
<dbReference type="Pfam" id="PF17200">
    <property type="entry name" value="sCache_2"/>
    <property type="match status" value="1"/>
</dbReference>
<dbReference type="SMART" id="SM00304">
    <property type="entry name" value="HAMP"/>
    <property type="match status" value="1"/>
</dbReference>
<evidence type="ECO:0000256" key="1">
    <source>
        <dbReference type="ARBA" id="ARBA00004429"/>
    </source>
</evidence>
<evidence type="ECO:0000256" key="8">
    <source>
        <dbReference type="ARBA" id="ARBA00029447"/>
    </source>
</evidence>
<dbReference type="Pfam" id="PF00015">
    <property type="entry name" value="MCPsignal"/>
    <property type="match status" value="1"/>
</dbReference>
<keyword evidence="6 10" id="KW-0472">Membrane</keyword>
<dbReference type="Proteomes" id="UP000186400">
    <property type="component" value="Unassembled WGS sequence"/>
</dbReference>
<dbReference type="PROSITE" id="PS50111">
    <property type="entry name" value="CHEMOTAXIS_TRANSDUC_2"/>
    <property type="match status" value="1"/>
</dbReference>
<organism evidence="14 15">
    <name type="scientific">Alkalispirochaeta americana</name>
    <dbReference type="NCBI Taxonomy" id="159291"/>
    <lineage>
        <taxon>Bacteria</taxon>
        <taxon>Pseudomonadati</taxon>
        <taxon>Spirochaetota</taxon>
        <taxon>Spirochaetia</taxon>
        <taxon>Spirochaetales</taxon>
        <taxon>Spirochaetaceae</taxon>
        <taxon>Alkalispirochaeta</taxon>
    </lineage>
</organism>
<dbReference type="STRING" id="159291.SAMN05920897_10916"/>
<keyword evidence="3" id="KW-0997">Cell inner membrane</keyword>
<evidence type="ECO:0000259" key="11">
    <source>
        <dbReference type="PROSITE" id="PS50111"/>
    </source>
</evidence>
<dbReference type="InterPro" id="IPR000727">
    <property type="entry name" value="T_SNARE_dom"/>
</dbReference>
<dbReference type="CDD" id="cd06225">
    <property type="entry name" value="HAMP"/>
    <property type="match status" value="1"/>
</dbReference>
<gene>
    <name evidence="14" type="ORF">SAMN05920897_10916</name>
</gene>
<evidence type="ECO:0000259" key="12">
    <source>
        <dbReference type="PROSITE" id="PS50192"/>
    </source>
</evidence>
<dbReference type="Gene3D" id="3.30.450.20">
    <property type="entry name" value="PAS domain"/>
    <property type="match status" value="1"/>
</dbReference>
<keyword evidence="7 9" id="KW-0807">Transducer</keyword>
<dbReference type="Gene3D" id="1.10.287.950">
    <property type="entry name" value="Methyl-accepting chemotaxis protein"/>
    <property type="match status" value="1"/>
</dbReference>
<dbReference type="GO" id="GO:0007165">
    <property type="term" value="P:signal transduction"/>
    <property type="evidence" value="ECO:0007669"/>
    <property type="project" value="UniProtKB-KW"/>
</dbReference>
<dbReference type="AlphaFoldDB" id="A0A1N6SVC9"/>
<evidence type="ECO:0000256" key="4">
    <source>
        <dbReference type="ARBA" id="ARBA00022692"/>
    </source>
</evidence>
<proteinExistence type="inferred from homology"/>
<keyword evidence="2" id="KW-1003">Cell membrane</keyword>
<dbReference type="InterPro" id="IPR004089">
    <property type="entry name" value="MCPsignal_dom"/>
</dbReference>
<feature type="domain" description="T-SNARE coiled-coil homology" evidence="12">
    <location>
        <begin position="339"/>
        <end position="401"/>
    </location>
</feature>
<dbReference type="InterPro" id="IPR033480">
    <property type="entry name" value="sCache_2"/>
</dbReference>
<feature type="domain" description="HAMP" evidence="13">
    <location>
        <begin position="240"/>
        <end position="294"/>
    </location>
</feature>
<feature type="transmembrane region" description="Helical" evidence="10">
    <location>
        <begin position="12"/>
        <end position="35"/>
    </location>
</feature>
<evidence type="ECO:0000259" key="13">
    <source>
        <dbReference type="PROSITE" id="PS50885"/>
    </source>
</evidence>
<accession>A0A1N6SVC9</accession>
<keyword evidence="5 10" id="KW-1133">Transmembrane helix</keyword>
<comment type="subcellular location">
    <subcellularLocation>
        <location evidence="1">Cell inner membrane</location>
        <topology evidence="1">Multi-pass membrane protein</topology>
    </subcellularLocation>
</comment>
<name>A0A1N6SVC9_9SPIO</name>
<feature type="domain" description="Methyl-accepting transducer" evidence="11">
    <location>
        <begin position="341"/>
        <end position="563"/>
    </location>
</feature>
<dbReference type="PANTHER" id="PTHR32089">
    <property type="entry name" value="METHYL-ACCEPTING CHEMOTAXIS PROTEIN MCPB"/>
    <property type="match status" value="1"/>
</dbReference>
<dbReference type="Gene3D" id="6.10.340.10">
    <property type="match status" value="1"/>
</dbReference>
<dbReference type="PROSITE" id="PS50885">
    <property type="entry name" value="HAMP"/>
    <property type="match status" value="1"/>
</dbReference>